<dbReference type="EMBL" id="OU466858">
    <property type="protein sequence ID" value="CAH2047807.1"/>
    <property type="molecule type" value="Genomic_DNA"/>
</dbReference>
<evidence type="ECO:0000256" key="2">
    <source>
        <dbReference type="ARBA" id="ARBA00022679"/>
    </source>
</evidence>
<keyword evidence="7" id="KW-1185">Reference proteome</keyword>
<evidence type="ECO:0000259" key="5">
    <source>
        <dbReference type="Pfam" id="PF00685"/>
    </source>
</evidence>
<evidence type="ECO:0000256" key="4">
    <source>
        <dbReference type="SAM" id="MobiDB-lite"/>
    </source>
</evidence>
<dbReference type="PANTHER" id="PTHR11783">
    <property type="entry name" value="SULFOTRANSFERASE SULT"/>
    <property type="match status" value="1"/>
</dbReference>
<dbReference type="FunFam" id="3.40.50.300:FF:001258">
    <property type="entry name" value="Sulfotransferase"/>
    <property type="match status" value="1"/>
</dbReference>
<feature type="compositionally biased region" description="Polar residues" evidence="4">
    <location>
        <begin position="22"/>
        <end position="38"/>
    </location>
</feature>
<accession>A0AAU9RQW8</accession>
<dbReference type="EC" id="2.8.2.-" evidence="3"/>
<dbReference type="InterPro" id="IPR000863">
    <property type="entry name" value="Sulfotransferase_dom"/>
</dbReference>
<feature type="region of interest" description="Disordered" evidence="4">
    <location>
        <begin position="22"/>
        <end position="53"/>
    </location>
</feature>
<reference evidence="6 7" key="1">
    <citation type="submission" date="2022-03" db="EMBL/GenBank/DDBJ databases">
        <authorList>
            <person name="Nunn A."/>
            <person name="Chopra R."/>
            <person name="Nunn A."/>
            <person name="Contreras Garrido A."/>
        </authorList>
    </citation>
    <scope>NUCLEOTIDE SEQUENCE [LARGE SCALE GENOMIC DNA]</scope>
</reference>
<evidence type="ECO:0000256" key="3">
    <source>
        <dbReference type="RuleBase" id="RU361155"/>
    </source>
</evidence>
<name>A0AAU9RQW8_THLAR</name>
<sequence length="379" mass="43524">MKTNLIHHIFYMASEQQISHGTQYESSNPLSPSPTESETLTDKAVPNDEESMTESAEFNKKLEWYRDVIATFPHAKGWFANAPLIGYSGHWLIKPLLVGCLYAQEFFKARPVDIFVCSSPKAGTTLLKSLTFAIANRSRFDYSSNPLLKRNPHELVPFIEMEFAFFPQVDVLKNKGNTLFSTHMPHGLLPESISKSGCKMVYIWRDPKDTFISMWTFFQKQNFGHGPLNSLEECFDMFCRGFSGCGPYLDHVMSYWKAYEENPNQVLFLKYETMTADPFPYMRRLAEFMGNEFTAEEENEGVVEKIVNLCSFETLKNLEANKGERHREDVPISAYPNSAYFRKGKVGDWQNYLTPEMAARIDGLMEEKFKGTGLLEHCI</sequence>
<evidence type="ECO:0000313" key="7">
    <source>
        <dbReference type="Proteomes" id="UP000836841"/>
    </source>
</evidence>
<keyword evidence="2 3" id="KW-0808">Transferase</keyword>
<protein>
    <recommendedName>
        <fullName evidence="3">Sulfotransferase</fullName>
        <ecNumber evidence="3">2.8.2.-</ecNumber>
    </recommendedName>
</protein>
<dbReference type="SUPFAM" id="SSF52540">
    <property type="entry name" value="P-loop containing nucleoside triphosphate hydrolases"/>
    <property type="match status" value="1"/>
</dbReference>
<evidence type="ECO:0000256" key="1">
    <source>
        <dbReference type="ARBA" id="ARBA00005771"/>
    </source>
</evidence>
<dbReference type="Gene3D" id="3.40.50.300">
    <property type="entry name" value="P-loop containing nucleotide triphosphate hydrolases"/>
    <property type="match status" value="1"/>
</dbReference>
<organism evidence="6 7">
    <name type="scientific">Thlaspi arvense</name>
    <name type="common">Field penny-cress</name>
    <dbReference type="NCBI Taxonomy" id="13288"/>
    <lineage>
        <taxon>Eukaryota</taxon>
        <taxon>Viridiplantae</taxon>
        <taxon>Streptophyta</taxon>
        <taxon>Embryophyta</taxon>
        <taxon>Tracheophyta</taxon>
        <taxon>Spermatophyta</taxon>
        <taxon>Magnoliopsida</taxon>
        <taxon>eudicotyledons</taxon>
        <taxon>Gunneridae</taxon>
        <taxon>Pentapetalae</taxon>
        <taxon>rosids</taxon>
        <taxon>malvids</taxon>
        <taxon>Brassicales</taxon>
        <taxon>Brassicaceae</taxon>
        <taxon>Thlaspideae</taxon>
        <taxon>Thlaspi</taxon>
    </lineage>
</organism>
<feature type="domain" description="Sulfotransferase" evidence="5">
    <location>
        <begin position="113"/>
        <end position="373"/>
    </location>
</feature>
<proteinExistence type="inferred from homology"/>
<dbReference type="GO" id="GO:0008146">
    <property type="term" value="F:sulfotransferase activity"/>
    <property type="evidence" value="ECO:0007669"/>
    <property type="project" value="InterPro"/>
</dbReference>
<dbReference type="Pfam" id="PF00685">
    <property type="entry name" value="Sulfotransfer_1"/>
    <property type="match status" value="1"/>
</dbReference>
<gene>
    <name evidence="6" type="ORF">TAV2_LOCUS5303</name>
</gene>
<dbReference type="AlphaFoldDB" id="A0AAU9RQW8"/>
<comment type="similarity">
    <text evidence="1 3">Belongs to the sulfotransferase 1 family.</text>
</comment>
<dbReference type="InterPro" id="IPR027417">
    <property type="entry name" value="P-loop_NTPase"/>
</dbReference>
<dbReference type="Proteomes" id="UP000836841">
    <property type="component" value="Chromosome 2"/>
</dbReference>
<evidence type="ECO:0000313" key="6">
    <source>
        <dbReference type="EMBL" id="CAH2047807.1"/>
    </source>
</evidence>